<organism evidence="2 3">
    <name type="scientific">Brachionus plicatilis</name>
    <name type="common">Marine rotifer</name>
    <name type="synonym">Brachionus muelleri</name>
    <dbReference type="NCBI Taxonomy" id="10195"/>
    <lineage>
        <taxon>Eukaryota</taxon>
        <taxon>Metazoa</taxon>
        <taxon>Spiralia</taxon>
        <taxon>Gnathifera</taxon>
        <taxon>Rotifera</taxon>
        <taxon>Eurotatoria</taxon>
        <taxon>Monogononta</taxon>
        <taxon>Pseudotrocha</taxon>
        <taxon>Ploima</taxon>
        <taxon>Brachionidae</taxon>
        <taxon>Brachionus</taxon>
    </lineage>
</organism>
<sequence>MRPILGIFLSMLLIEMMICVPVVRRDMFSDMMEHNRKMAAANNEFFQKMAKQNLNQNLNLFKSNVGSGSIYLDGKKYSYKNGLLIDQATNKALAKQESDQVLKRLEQSQKLTLDTFKFV</sequence>
<gene>
    <name evidence="2" type="ORF">BpHYR1_004618</name>
</gene>
<feature type="signal peptide" evidence="1">
    <location>
        <begin position="1"/>
        <end position="19"/>
    </location>
</feature>
<reference evidence="2 3" key="1">
    <citation type="journal article" date="2018" name="Sci. Rep.">
        <title>Genomic signatures of local adaptation to the degree of environmental predictability in rotifers.</title>
        <authorList>
            <person name="Franch-Gras L."/>
            <person name="Hahn C."/>
            <person name="Garcia-Roger E.M."/>
            <person name="Carmona M.J."/>
            <person name="Serra M."/>
            <person name="Gomez A."/>
        </authorList>
    </citation>
    <scope>NUCLEOTIDE SEQUENCE [LARGE SCALE GENOMIC DNA]</scope>
    <source>
        <strain evidence="2">HYR1</strain>
    </source>
</reference>
<proteinExistence type="predicted"/>
<comment type="caution">
    <text evidence="2">The sequence shown here is derived from an EMBL/GenBank/DDBJ whole genome shotgun (WGS) entry which is preliminary data.</text>
</comment>
<keyword evidence="1" id="KW-0732">Signal</keyword>
<dbReference type="EMBL" id="REGN01001907">
    <property type="protein sequence ID" value="RNA31686.1"/>
    <property type="molecule type" value="Genomic_DNA"/>
</dbReference>
<evidence type="ECO:0000313" key="2">
    <source>
        <dbReference type="EMBL" id="RNA31686.1"/>
    </source>
</evidence>
<evidence type="ECO:0000313" key="3">
    <source>
        <dbReference type="Proteomes" id="UP000276133"/>
    </source>
</evidence>
<evidence type="ECO:0000256" key="1">
    <source>
        <dbReference type="SAM" id="SignalP"/>
    </source>
</evidence>
<dbReference type="AlphaFoldDB" id="A0A3M7S7B0"/>
<name>A0A3M7S7B0_BRAPC</name>
<dbReference type="Proteomes" id="UP000276133">
    <property type="component" value="Unassembled WGS sequence"/>
</dbReference>
<protein>
    <submittedName>
        <fullName evidence="2">Uncharacterized protein</fullName>
    </submittedName>
</protein>
<keyword evidence="3" id="KW-1185">Reference proteome</keyword>
<feature type="chain" id="PRO_5017945631" evidence="1">
    <location>
        <begin position="20"/>
        <end position="119"/>
    </location>
</feature>
<accession>A0A3M7S7B0</accession>